<evidence type="ECO:0000256" key="1">
    <source>
        <dbReference type="ARBA" id="ARBA00001954"/>
    </source>
</evidence>
<evidence type="ECO:0000256" key="6">
    <source>
        <dbReference type="SAM" id="MobiDB-lite"/>
    </source>
</evidence>
<keyword evidence="5" id="KW-0408">Iron</keyword>
<comment type="cofactor">
    <cofactor evidence="1">
        <name>Fe(2+)</name>
        <dbReference type="ChEBI" id="CHEBI:29033"/>
    </cofactor>
</comment>
<evidence type="ECO:0000256" key="3">
    <source>
        <dbReference type="ARBA" id="ARBA00022723"/>
    </source>
</evidence>
<evidence type="ECO:0000313" key="8">
    <source>
        <dbReference type="RefSeq" id="XP_014668397.1"/>
    </source>
</evidence>
<dbReference type="PANTHER" id="PTHR10543:SF24">
    <property type="entry name" value="CAROTENOID ISOMEROOXYGENASE"/>
    <property type="match status" value="1"/>
</dbReference>
<feature type="region of interest" description="Disordered" evidence="6">
    <location>
        <begin position="1"/>
        <end position="20"/>
    </location>
</feature>
<evidence type="ECO:0000313" key="7">
    <source>
        <dbReference type="Proteomes" id="UP000695022"/>
    </source>
</evidence>
<comment type="similarity">
    <text evidence="2">Belongs to the carotenoid oxygenase family.</text>
</comment>
<dbReference type="RefSeq" id="XP_014668397.1">
    <property type="nucleotide sequence ID" value="XM_014812911.1"/>
</dbReference>
<keyword evidence="7" id="KW-1185">Reference proteome</keyword>
<reference evidence="8" key="1">
    <citation type="submission" date="2025-08" db="UniProtKB">
        <authorList>
            <consortium name="RefSeq"/>
        </authorList>
    </citation>
    <scope>IDENTIFICATION</scope>
</reference>
<evidence type="ECO:0000256" key="2">
    <source>
        <dbReference type="ARBA" id="ARBA00006787"/>
    </source>
</evidence>
<sequence>MEKAREKVAGRDTGMEEGTEKVDPRDVLFRTVDEHTDVIEAKITGVIPKWISGNFIAVGPGKFEQGAERYRHYFDGMALLMRFEVRDQRVRYASKFLPTVTLTSTACCNIASSTMRFGTGATWVSYILPTNMSDNATVNLVHLGGELYCSGETATIFRINPDSLETLERVELKKLASLDTCVAHAQYDNDGSAYLLGSHFSPPSAYKFIKIPPPDETKRRKIDPTEPVRRAEVVAKVSMQNPLKPSYIHSFAMTDNYFIFVESPLVINILTVTRRKLSALSLYDALEWLEGKNCRIHLVERRSGKESKVRCECPPMLVIHQINAYEHDDNIILDVCCYDDATMLDEYHFEKLLDTSYTPRGLAEPRRLIIPISGATAAAAAATTTTTTAAAAAATTTTAAAAAAATTTTTAAATTTTCEGPMSVAKSC</sequence>
<dbReference type="Proteomes" id="UP000695022">
    <property type="component" value="Unplaced"/>
</dbReference>
<proteinExistence type="inferred from homology"/>
<gene>
    <name evidence="8" type="primary">LOC106809725</name>
</gene>
<evidence type="ECO:0000256" key="5">
    <source>
        <dbReference type="ARBA" id="ARBA00023004"/>
    </source>
</evidence>
<organism evidence="7 8">
    <name type="scientific">Priapulus caudatus</name>
    <name type="common">Priapulid worm</name>
    <dbReference type="NCBI Taxonomy" id="37621"/>
    <lineage>
        <taxon>Eukaryota</taxon>
        <taxon>Metazoa</taxon>
        <taxon>Ecdysozoa</taxon>
        <taxon>Scalidophora</taxon>
        <taxon>Priapulida</taxon>
        <taxon>Priapulimorpha</taxon>
        <taxon>Priapulimorphida</taxon>
        <taxon>Priapulidae</taxon>
        <taxon>Priapulus</taxon>
    </lineage>
</organism>
<keyword evidence="4" id="KW-0560">Oxidoreductase</keyword>
<accession>A0ABM1E876</accession>
<dbReference type="GeneID" id="106809725"/>
<dbReference type="Pfam" id="PF03055">
    <property type="entry name" value="RPE65"/>
    <property type="match status" value="1"/>
</dbReference>
<name>A0ABM1E876_PRICU</name>
<evidence type="ECO:0000256" key="4">
    <source>
        <dbReference type="ARBA" id="ARBA00023002"/>
    </source>
</evidence>
<keyword evidence="3" id="KW-0479">Metal-binding</keyword>
<dbReference type="PANTHER" id="PTHR10543">
    <property type="entry name" value="BETA-CAROTENE DIOXYGENASE"/>
    <property type="match status" value="1"/>
</dbReference>
<protein>
    <submittedName>
        <fullName evidence="8">LOW QUALITY PROTEIN: beta,beta-carotene 9',10'-oxygenase-like</fullName>
    </submittedName>
</protein>
<dbReference type="InterPro" id="IPR004294">
    <property type="entry name" value="Carotenoid_Oase"/>
</dbReference>